<reference evidence="2 3" key="1">
    <citation type="submission" date="2019-01" db="EMBL/GenBank/DDBJ databases">
        <title>Draft genome sequence of Psathyrella aberdarensis IHI B618.</title>
        <authorList>
            <person name="Buettner E."/>
            <person name="Kellner H."/>
        </authorList>
    </citation>
    <scope>NUCLEOTIDE SEQUENCE [LARGE SCALE GENOMIC DNA]</scope>
    <source>
        <strain evidence="2 3">IHI B618</strain>
    </source>
</reference>
<dbReference type="Proteomes" id="UP000290288">
    <property type="component" value="Unassembled WGS sequence"/>
</dbReference>
<name>A0A4Q2D8A8_9AGAR</name>
<feature type="compositionally biased region" description="Basic and acidic residues" evidence="1">
    <location>
        <begin position="163"/>
        <end position="173"/>
    </location>
</feature>
<evidence type="ECO:0000256" key="1">
    <source>
        <dbReference type="SAM" id="MobiDB-lite"/>
    </source>
</evidence>
<protein>
    <submittedName>
        <fullName evidence="2">Uncharacterized protein</fullName>
    </submittedName>
</protein>
<accession>A0A4Q2D8A8</accession>
<organism evidence="2 3">
    <name type="scientific">Candolleomyces aberdarensis</name>
    <dbReference type="NCBI Taxonomy" id="2316362"/>
    <lineage>
        <taxon>Eukaryota</taxon>
        <taxon>Fungi</taxon>
        <taxon>Dikarya</taxon>
        <taxon>Basidiomycota</taxon>
        <taxon>Agaricomycotina</taxon>
        <taxon>Agaricomycetes</taxon>
        <taxon>Agaricomycetidae</taxon>
        <taxon>Agaricales</taxon>
        <taxon>Agaricineae</taxon>
        <taxon>Psathyrellaceae</taxon>
        <taxon>Candolleomyces</taxon>
    </lineage>
</organism>
<keyword evidence="3" id="KW-1185">Reference proteome</keyword>
<feature type="compositionally biased region" description="Polar residues" evidence="1">
    <location>
        <begin position="175"/>
        <end position="194"/>
    </location>
</feature>
<sequence>MTSTDPARVLDISTMPRIGDSFFSEWAENLYTFEADEGQVFPEFPPLGSIFLALSQPEKEFAATMSYFIDQAREQGRVEAFLATCYGFLFAQWPFTHQAPFHFPWYTLEKKKYFRLELLRCRQTLYTFDPPYDWEVVLSLPYPSFQLLSEELKAKSLVLEQTATDRPREHDGRTLPSSISSDVAGTQQGDSSNDGMEKESSSTSTLTQQGTHILSSHVRRQ</sequence>
<feature type="region of interest" description="Disordered" evidence="1">
    <location>
        <begin position="162"/>
        <end position="221"/>
    </location>
</feature>
<evidence type="ECO:0000313" key="3">
    <source>
        <dbReference type="Proteomes" id="UP000290288"/>
    </source>
</evidence>
<dbReference type="EMBL" id="SDEE01000663">
    <property type="protein sequence ID" value="RXW14684.1"/>
    <property type="molecule type" value="Genomic_DNA"/>
</dbReference>
<proteinExistence type="predicted"/>
<evidence type="ECO:0000313" key="2">
    <source>
        <dbReference type="EMBL" id="RXW14684.1"/>
    </source>
</evidence>
<dbReference type="AlphaFoldDB" id="A0A4Q2D8A8"/>
<gene>
    <name evidence="2" type="ORF">EST38_g11169</name>
</gene>
<comment type="caution">
    <text evidence="2">The sequence shown here is derived from an EMBL/GenBank/DDBJ whole genome shotgun (WGS) entry which is preliminary data.</text>
</comment>
<feature type="compositionally biased region" description="Low complexity" evidence="1">
    <location>
        <begin position="201"/>
        <end position="211"/>
    </location>
</feature>